<keyword evidence="4 6" id="KW-1133">Transmembrane helix</keyword>
<dbReference type="EMBL" id="QZEZ01000001">
    <property type="protein sequence ID" value="RJK97759.1"/>
    <property type="molecule type" value="Genomic_DNA"/>
</dbReference>
<dbReference type="PANTHER" id="PTHR43124">
    <property type="entry name" value="PURINE EFFLUX PUMP PBUE"/>
    <property type="match status" value="1"/>
</dbReference>
<feature type="transmembrane region" description="Helical" evidence="6">
    <location>
        <begin position="223"/>
        <end position="244"/>
    </location>
</feature>
<feature type="transmembrane region" description="Helical" evidence="6">
    <location>
        <begin position="111"/>
        <end position="131"/>
    </location>
</feature>
<gene>
    <name evidence="8" type="ORF">D5H78_01815</name>
</gene>
<feature type="domain" description="Major facilitator superfamily (MFS) profile" evidence="7">
    <location>
        <begin position="15"/>
        <end position="416"/>
    </location>
</feature>
<keyword evidence="2" id="KW-1003">Cell membrane</keyword>
<evidence type="ECO:0000256" key="6">
    <source>
        <dbReference type="SAM" id="Phobius"/>
    </source>
</evidence>
<feature type="transmembrane region" description="Helical" evidence="6">
    <location>
        <begin position="347"/>
        <end position="369"/>
    </location>
</feature>
<dbReference type="GO" id="GO:0005886">
    <property type="term" value="C:plasma membrane"/>
    <property type="evidence" value="ECO:0007669"/>
    <property type="project" value="UniProtKB-SubCell"/>
</dbReference>
<dbReference type="GO" id="GO:0022857">
    <property type="term" value="F:transmembrane transporter activity"/>
    <property type="evidence" value="ECO:0007669"/>
    <property type="project" value="InterPro"/>
</dbReference>
<dbReference type="SUPFAM" id="SSF103473">
    <property type="entry name" value="MFS general substrate transporter"/>
    <property type="match status" value="1"/>
</dbReference>
<reference evidence="8 9" key="1">
    <citation type="submission" date="2018-09" db="EMBL/GenBank/DDBJ databases">
        <title>YIM 75000 draft genome.</title>
        <authorList>
            <person name="Tang S."/>
            <person name="Feng Y."/>
        </authorList>
    </citation>
    <scope>NUCLEOTIDE SEQUENCE [LARGE SCALE GENOMIC DNA]</scope>
    <source>
        <strain evidence="8 9">YIM 75000</strain>
    </source>
</reference>
<dbReference type="InterPro" id="IPR011701">
    <property type="entry name" value="MFS"/>
</dbReference>
<accession>A0A3A3Z0I5</accession>
<sequence length="443" mass="45907">MSARDERAPRGALLVWGTGLLAYLVAVLHRSSLGVAGLEASERFGISAATLSLLTVLQLAVYASMQVPAGVLLDRFGSRRLLVTGAALMAGGQVAMALADGFAQAVAARVLVGLGDALTFISVLRLVVAWFPPRRTPLFTQLTGALGQLGQVLSAVPLVAVLHGAGWRSAFLWVAGIGAVVLVLVAVVLRDVPPGRVRVVPAVGVRDVVDLLRHAWQEPGTRLGLWTHFVTQFSSTVFVLLWGYPFLVSGQGLSAGAAGALLTVLTLVSVASGPVLGHLVGAHPFHRSTLALGTVAASATAWAAVLALPGPAPVWLLVVLVVTMAVGGPASMIGFDFARTANPAARLGSATGIVNVGGFVASLCTVLAVGLVLDAVDAGATGTGYSLEAFRWAFLVQYAVWALGAAQVLRYRRQVRRRLAAADPDRYAALRRGEPVPITSALP</sequence>
<dbReference type="Pfam" id="PF07690">
    <property type="entry name" value="MFS_1"/>
    <property type="match status" value="1"/>
</dbReference>
<feature type="transmembrane region" description="Helical" evidence="6">
    <location>
        <begin position="314"/>
        <end position="335"/>
    </location>
</feature>
<comment type="caution">
    <text evidence="8">The sequence shown here is derived from an EMBL/GenBank/DDBJ whole genome shotgun (WGS) entry which is preliminary data.</text>
</comment>
<evidence type="ECO:0000256" key="2">
    <source>
        <dbReference type="ARBA" id="ARBA00022475"/>
    </source>
</evidence>
<evidence type="ECO:0000313" key="8">
    <source>
        <dbReference type="EMBL" id="RJK97759.1"/>
    </source>
</evidence>
<feature type="transmembrane region" description="Helical" evidence="6">
    <location>
        <begin position="44"/>
        <end position="69"/>
    </location>
</feature>
<feature type="transmembrane region" description="Helical" evidence="6">
    <location>
        <begin position="81"/>
        <end position="99"/>
    </location>
</feature>
<dbReference type="AlphaFoldDB" id="A0A3A3Z0I5"/>
<feature type="transmembrane region" description="Helical" evidence="6">
    <location>
        <begin position="12"/>
        <end position="32"/>
    </location>
</feature>
<dbReference type="PANTHER" id="PTHR43124:SF3">
    <property type="entry name" value="CHLORAMPHENICOL EFFLUX PUMP RV0191"/>
    <property type="match status" value="1"/>
</dbReference>
<evidence type="ECO:0000256" key="3">
    <source>
        <dbReference type="ARBA" id="ARBA00022692"/>
    </source>
</evidence>
<organism evidence="8 9">
    <name type="scientific">Vallicoccus soli</name>
    <dbReference type="NCBI Taxonomy" id="2339232"/>
    <lineage>
        <taxon>Bacteria</taxon>
        <taxon>Bacillati</taxon>
        <taxon>Actinomycetota</taxon>
        <taxon>Actinomycetes</taxon>
        <taxon>Motilibacterales</taxon>
        <taxon>Vallicoccaceae</taxon>
        <taxon>Vallicoccus</taxon>
    </lineage>
</organism>
<dbReference type="Proteomes" id="UP000265614">
    <property type="component" value="Unassembled WGS sequence"/>
</dbReference>
<feature type="transmembrane region" description="Helical" evidence="6">
    <location>
        <begin position="389"/>
        <end position="409"/>
    </location>
</feature>
<dbReference type="InterPro" id="IPR050189">
    <property type="entry name" value="MFS_Efflux_Transporters"/>
</dbReference>
<evidence type="ECO:0000256" key="1">
    <source>
        <dbReference type="ARBA" id="ARBA00004651"/>
    </source>
</evidence>
<evidence type="ECO:0000256" key="5">
    <source>
        <dbReference type="ARBA" id="ARBA00023136"/>
    </source>
</evidence>
<dbReference type="InterPro" id="IPR020846">
    <property type="entry name" value="MFS_dom"/>
</dbReference>
<feature type="transmembrane region" description="Helical" evidence="6">
    <location>
        <begin position="289"/>
        <end position="308"/>
    </location>
</feature>
<proteinExistence type="predicted"/>
<evidence type="ECO:0000259" key="7">
    <source>
        <dbReference type="PROSITE" id="PS50850"/>
    </source>
</evidence>
<dbReference type="OrthoDB" id="4332123at2"/>
<feature type="transmembrane region" description="Helical" evidence="6">
    <location>
        <begin position="170"/>
        <end position="189"/>
    </location>
</feature>
<comment type="subcellular location">
    <subcellularLocation>
        <location evidence="1">Cell membrane</location>
        <topology evidence="1">Multi-pass membrane protein</topology>
    </subcellularLocation>
</comment>
<keyword evidence="3 6" id="KW-0812">Transmembrane</keyword>
<dbReference type="RefSeq" id="WP_119948685.1">
    <property type="nucleotide sequence ID" value="NZ_QZEZ01000001.1"/>
</dbReference>
<dbReference type="InterPro" id="IPR036259">
    <property type="entry name" value="MFS_trans_sf"/>
</dbReference>
<dbReference type="CDD" id="cd06174">
    <property type="entry name" value="MFS"/>
    <property type="match status" value="1"/>
</dbReference>
<name>A0A3A3Z0I5_9ACTN</name>
<evidence type="ECO:0000256" key="4">
    <source>
        <dbReference type="ARBA" id="ARBA00022989"/>
    </source>
</evidence>
<keyword evidence="5 6" id="KW-0472">Membrane</keyword>
<dbReference type="PROSITE" id="PS50850">
    <property type="entry name" value="MFS"/>
    <property type="match status" value="1"/>
</dbReference>
<keyword evidence="9" id="KW-1185">Reference proteome</keyword>
<feature type="transmembrane region" description="Helical" evidence="6">
    <location>
        <begin position="256"/>
        <end position="277"/>
    </location>
</feature>
<feature type="transmembrane region" description="Helical" evidence="6">
    <location>
        <begin position="143"/>
        <end position="164"/>
    </location>
</feature>
<evidence type="ECO:0000313" key="9">
    <source>
        <dbReference type="Proteomes" id="UP000265614"/>
    </source>
</evidence>
<dbReference type="Gene3D" id="1.20.1250.20">
    <property type="entry name" value="MFS general substrate transporter like domains"/>
    <property type="match status" value="2"/>
</dbReference>
<protein>
    <submittedName>
        <fullName evidence="8">MFS transporter</fullName>
    </submittedName>
</protein>